<reference evidence="1 2" key="1">
    <citation type="submission" date="2020-04" db="EMBL/GenBank/DDBJ databases">
        <title>Usitatibacter rugosus gen. nov., sp. nov. and Usitatibacter palustris sp. nov., novel members of Usitatibacteraceae fam. nov. within the order Nitrosomonadales isolated from soil.</title>
        <authorList>
            <person name="Huber K.J."/>
            <person name="Neumann-Schaal M."/>
            <person name="Geppert A."/>
            <person name="Luckner M."/>
            <person name="Wanner G."/>
            <person name="Overmann J."/>
        </authorList>
    </citation>
    <scope>NUCLEOTIDE SEQUENCE [LARGE SCALE GENOMIC DNA]</scope>
    <source>
        <strain evidence="1 2">Swamp67</strain>
    </source>
</reference>
<protein>
    <recommendedName>
        <fullName evidence="3">DUF3052 domain-containing protein</fullName>
    </recommendedName>
</protein>
<dbReference type="EMBL" id="CP053073">
    <property type="protein sequence ID" value="QJR15824.1"/>
    <property type="molecule type" value="Genomic_DNA"/>
</dbReference>
<dbReference type="KEGG" id="upl:DSM104440_02650"/>
<dbReference type="Proteomes" id="UP000503096">
    <property type="component" value="Chromosome"/>
</dbReference>
<dbReference type="InParanoid" id="A0A6M4HBG7"/>
<dbReference type="AlphaFoldDB" id="A0A6M4HBG7"/>
<evidence type="ECO:0000313" key="2">
    <source>
        <dbReference type="Proteomes" id="UP000503096"/>
    </source>
</evidence>
<sequence>MSGYSGTPLWKKLGLKEDCQLFATDAPPNYVKLLAAVPKGTHLASRLNTKTDIVHLFAKKKTTLARSLKTARGKIRDDAAIWVSWPKKAAKVPTDLTEDVIREIALPLGLVDIKVCAVDDTWSGLKLVIRKDRRTPKP</sequence>
<dbReference type="Pfam" id="PF11253">
    <property type="entry name" value="DUF3052"/>
    <property type="match status" value="1"/>
</dbReference>
<gene>
    <name evidence="1" type="ORF">DSM104440_02650</name>
</gene>
<name>A0A6M4HBG7_9PROT</name>
<dbReference type="InterPro" id="IPR021412">
    <property type="entry name" value="DUF3052"/>
</dbReference>
<keyword evidence="2" id="KW-1185">Reference proteome</keyword>
<evidence type="ECO:0000313" key="1">
    <source>
        <dbReference type="EMBL" id="QJR15824.1"/>
    </source>
</evidence>
<accession>A0A6M4HBG7</accession>
<evidence type="ECO:0008006" key="3">
    <source>
        <dbReference type="Google" id="ProtNLM"/>
    </source>
</evidence>
<dbReference type="RefSeq" id="WP_171163444.1">
    <property type="nucleotide sequence ID" value="NZ_CP053073.1"/>
</dbReference>
<organism evidence="1 2">
    <name type="scientific">Usitatibacter palustris</name>
    <dbReference type="NCBI Taxonomy" id="2732487"/>
    <lineage>
        <taxon>Bacteria</taxon>
        <taxon>Pseudomonadati</taxon>
        <taxon>Pseudomonadota</taxon>
        <taxon>Betaproteobacteria</taxon>
        <taxon>Nitrosomonadales</taxon>
        <taxon>Usitatibacteraceae</taxon>
        <taxon>Usitatibacter</taxon>
    </lineage>
</organism>
<proteinExistence type="predicted"/>